<dbReference type="InterPro" id="IPR006342">
    <property type="entry name" value="FkbM_mtfrase"/>
</dbReference>
<dbReference type="SUPFAM" id="SSF53335">
    <property type="entry name" value="S-adenosyl-L-methionine-dependent methyltransferases"/>
    <property type="match status" value="1"/>
</dbReference>
<evidence type="ECO:0000313" key="3">
    <source>
        <dbReference type="Proteomes" id="UP000179797"/>
    </source>
</evidence>
<organism evidence="2 3">
    <name type="scientific">Flammeovirga pacifica</name>
    <dbReference type="NCBI Taxonomy" id="915059"/>
    <lineage>
        <taxon>Bacteria</taxon>
        <taxon>Pseudomonadati</taxon>
        <taxon>Bacteroidota</taxon>
        <taxon>Cytophagia</taxon>
        <taxon>Cytophagales</taxon>
        <taxon>Flammeovirgaceae</taxon>
        <taxon>Flammeovirga</taxon>
    </lineage>
</organism>
<dbReference type="PANTHER" id="PTHR34203:SF15">
    <property type="entry name" value="SLL1173 PROTEIN"/>
    <property type="match status" value="1"/>
</dbReference>
<name>A0A1S1Z0X9_FLAPC</name>
<dbReference type="STRING" id="915059.NH26_11460"/>
<dbReference type="NCBIfam" id="TIGR01444">
    <property type="entry name" value="fkbM_fam"/>
    <property type="match status" value="1"/>
</dbReference>
<evidence type="ECO:0000259" key="1">
    <source>
        <dbReference type="Pfam" id="PF05050"/>
    </source>
</evidence>
<proteinExistence type="predicted"/>
<evidence type="ECO:0000313" key="2">
    <source>
        <dbReference type="EMBL" id="OHX66920.1"/>
    </source>
</evidence>
<dbReference type="RefSeq" id="WP_044224239.1">
    <property type="nucleotide sequence ID" value="NZ_JRYR02000001.1"/>
</dbReference>
<dbReference type="EMBL" id="JRYR02000001">
    <property type="protein sequence ID" value="OHX66920.1"/>
    <property type="molecule type" value="Genomic_DNA"/>
</dbReference>
<feature type="domain" description="Methyltransferase FkbM" evidence="1">
    <location>
        <begin position="77"/>
        <end position="230"/>
    </location>
</feature>
<dbReference type="InterPro" id="IPR029063">
    <property type="entry name" value="SAM-dependent_MTases_sf"/>
</dbReference>
<sequence>MNFLILNIYLPIKQFVAGYIFDFIQKEYKANGNSYIIPKDLTTRFFRGAFTLGWYEKQERMYIPQYLPKEAKVLELGGCIGVVSCVINKTLTDPKQHITVEANPYLIEHLNRNKEKNNCQFEVVNKIVSPEKSITFHINKSIVESSANKKTGTTVEVEGITPHQIQEKYNITFDTLIMDIEGGELHILSQFKEFIGGLKRVYFEIHPFSNILTQEQADECERILVELGFEKKLDDDFFQIWEK</sequence>
<gene>
    <name evidence="2" type="ORF">NH26_11460</name>
</gene>
<dbReference type="Proteomes" id="UP000179797">
    <property type="component" value="Unassembled WGS sequence"/>
</dbReference>
<dbReference type="OrthoDB" id="9812600at2"/>
<keyword evidence="3" id="KW-1185">Reference proteome</keyword>
<protein>
    <recommendedName>
        <fullName evidence="1">Methyltransferase FkbM domain-containing protein</fullName>
    </recommendedName>
</protein>
<dbReference type="Pfam" id="PF05050">
    <property type="entry name" value="Methyltransf_21"/>
    <property type="match status" value="1"/>
</dbReference>
<dbReference type="InterPro" id="IPR052514">
    <property type="entry name" value="SAM-dependent_MTase"/>
</dbReference>
<reference evidence="2 3" key="1">
    <citation type="journal article" date="2012" name="Int. J. Syst. Evol. Microbiol.">
        <title>Flammeovirga pacifica sp. nov., isolated from deep-sea sediment.</title>
        <authorList>
            <person name="Xu H."/>
            <person name="Fu Y."/>
            <person name="Yang N."/>
            <person name="Ding Z."/>
            <person name="Lai Q."/>
            <person name="Zeng R."/>
        </authorList>
    </citation>
    <scope>NUCLEOTIDE SEQUENCE [LARGE SCALE GENOMIC DNA]</scope>
    <source>
        <strain evidence="3">DSM 24597 / LMG 26175 / WPAGA1</strain>
    </source>
</reference>
<dbReference type="AlphaFoldDB" id="A0A1S1Z0X9"/>
<accession>A0A1S1Z0X9</accession>
<dbReference type="PANTHER" id="PTHR34203">
    <property type="entry name" value="METHYLTRANSFERASE, FKBM FAMILY PROTEIN"/>
    <property type="match status" value="1"/>
</dbReference>
<comment type="caution">
    <text evidence="2">The sequence shown here is derived from an EMBL/GenBank/DDBJ whole genome shotgun (WGS) entry which is preliminary data.</text>
</comment>
<dbReference type="Gene3D" id="3.40.50.150">
    <property type="entry name" value="Vaccinia Virus protein VP39"/>
    <property type="match status" value="1"/>
</dbReference>